<evidence type="ECO:0000313" key="1">
    <source>
        <dbReference type="EMBL" id="OGI58742.1"/>
    </source>
</evidence>
<name>A0A1F6UNB4_9PROT</name>
<organism evidence="1 2">
    <name type="scientific">Candidatus Muproteobacteria bacterium RBG_19FT_COMBO_61_10</name>
    <dbReference type="NCBI Taxonomy" id="1817761"/>
    <lineage>
        <taxon>Bacteria</taxon>
        <taxon>Pseudomonadati</taxon>
        <taxon>Pseudomonadota</taxon>
        <taxon>Candidatus Muproteobacteria</taxon>
    </lineage>
</organism>
<gene>
    <name evidence="1" type="ORF">A2V58_03230</name>
</gene>
<reference evidence="1 2" key="1">
    <citation type="journal article" date="2016" name="Nat. Commun.">
        <title>Thousands of microbial genomes shed light on interconnected biogeochemical processes in an aquifer system.</title>
        <authorList>
            <person name="Anantharaman K."/>
            <person name="Brown C.T."/>
            <person name="Hug L.A."/>
            <person name="Sharon I."/>
            <person name="Castelle C.J."/>
            <person name="Probst A.J."/>
            <person name="Thomas B.C."/>
            <person name="Singh A."/>
            <person name="Wilkins M.J."/>
            <person name="Karaoz U."/>
            <person name="Brodie E.L."/>
            <person name="Williams K.H."/>
            <person name="Hubbard S.S."/>
            <person name="Banfield J.F."/>
        </authorList>
    </citation>
    <scope>NUCLEOTIDE SEQUENCE [LARGE SCALE GENOMIC DNA]</scope>
</reference>
<evidence type="ECO:0000313" key="2">
    <source>
        <dbReference type="Proteomes" id="UP000177950"/>
    </source>
</evidence>
<proteinExistence type="predicted"/>
<protein>
    <submittedName>
        <fullName evidence="1">Uncharacterized protein</fullName>
    </submittedName>
</protein>
<dbReference type="EMBL" id="MFSV01000053">
    <property type="protein sequence ID" value="OGI58742.1"/>
    <property type="molecule type" value="Genomic_DNA"/>
</dbReference>
<dbReference type="AlphaFoldDB" id="A0A1F6UNB4"/>
<dbReference type="Proteomes" id="UP000177950">
    <property type="component" value="Unassembled WGS sequence"/>
</dbReference>
<comment type="caution">
    <text evidence="1">The sequence shown here is derived from an EMBL/GenBank/DDBJ whole genome shotgun (WGS) entry which is preliminary data.</text>
</comment>
<sequence length="239" mass="27145">MYDVAEQALKLALEARDGMRPPSAATNTAVTLPAATLQQYVGDYSLMGTLAHIRLHHNRLQLQVLDHTLELVPESATEFHVEYRLLGLMNVRIPFPPLRFVRVDGRDFMLLRDRVVTAAEKIPPYAVPEIWRARAGNYRITNPDEHYLVNLDHCRMLMEDGKLLLDIKISGLEDRRVKVVVVPMSDNEIYVFGLGRNVGDVARMQSDGAKTRMWYSGYLFEREADTPAQPTVAAYHGTR</sequence>
<accession>A0A1F6UNB4</accession>